<dbReference type="Gene3D" id="3.30.40.10">
    <property type="entry name" value="Zinc/RING finger domain, C3HC4 (zinc finger)"/>
    <property type="match status" value="1"/>
</dbReference>
<dbReference type="SUPFAM" id="SSF57850">
    <property type="entry name" value="RING/U-box"/>
    <property type="match status" value="1"/>
</dbReference>
<comment type="catalytic activity">
    <reaction evidence="1">
        <text>S-ubiquitinyl-[E2 ubiquitin-conjugating enzyme]-L-cysteine + [acceptor protein]-L-lysine = [E2 ubiquitin-conjugating enzyme]-L-cysteine + N(6)-ubiquitinyl-[acceptor protein]-L-lysine.</text>
        <dbReference type="EC" id="2.3.2.27"/>
    </reaction>
</comment>
<dbReference type="FunFam" id="3.30.40.10:FF:000504">
    <property type="entry name" value="E3 ubiquitin-protein ligase arkadia"/>
    <property type="match status" value="1"/>
</dbReference>
<keyword evidence="3" id="KW-0808">Transferase</keyword>
<keyword evidence="4" id="KW-0479">Metal-binding</keyword>
<evidence type="ECO:0000313" key="11">
    <source>
        <dbReference type="EMBL" id="KAK4783425.1"/>
    </source>
</evidence>
<evidence type="ECO:0000256" key="1">
    <source>
        <dbReference type="ARBA" id="ARBA00000900"/>
    </source>
</evidence>
<evidence type="ECO:0000256" key="9">
    <source>
        <dbReference type="SAM" id="MobiDB-lite"/>
    </source>
</evidence>
<evidence type="ECO:0000256" key="7">
    <source>
        <dbReference type="ARBA" id="ARBA00022833"/>
    </source>
</evidence>
<dbReference type="PANTHER" id="PTHR22937">
    <property type="entry name" value="E3 UBIQUITIN-PROTEIN LIGASE RNF165"/>
    <property type="match status" value="1"/>
</dbReference>
<evidence type="ECO:0000256" key="8">
    <source>
        <dbReference type="PROSITE-ProRule" id="PRU00175"/>
    </source>
</evidence>
<dbReference type="EC" id="2.3.2.27" evidence="2"/>
<protein>
    <recommendedName>
        <fullName evidence="2">RING-type E3 ubiquitin transferase</fullName>
        <ecNumber evidence="2">2.3.2.27</ecNumber>
    </recommendedName>
</protein>
<dbReference type="GO" id="GO:0008270">
    <property type="term" value="F:zinc ion binding"/>
    <property type="evidence" value="ECO:0007669"/>
    <property type="project" value="UniProtKB-KW"/>
</dbReference>
<dbReference type="Pfam" id="PF13639">
    <property type="entry name" value="zf-RING_2"/>
    <property type="match status" value="1"/>
</dbReference>
<dbReference type="PANTHER" id="PTHR22937:SF136">
    <property type="entry name" value="RING-TYPE E3 UBIQUITIN TRANSFERASE"/>
    <property type="match status" value="1"/>
</dbReference>
<keyword evidence="5 8" id="KW-0863">Zinc-finger</keyword>
<dbReference type="EMBL" id="JAXQNO010000015">
    <property type="protein sequence ID" value="KAK4783425.1"/>
    <property type="molecule type" value="Genomic_DNA"/>
</dbReference>
<reference evidence="11 12" key="1">
    <citation type="journal article" date="2023" name="Hortic Res">
        <title>Pangenome of water caltrop reveals structural variations and asymmetric subgenome divergence after allopolyploidization.</title>
        <authorList>
            <person name="Zhang X."/>
            <person name="Chen Y."/>
            <person name="Wang L."/>
            <person name="Yuan Y."/>
            <person name="Fang M."/>
            <person name="Shi L."/>
            <person name="Lu R."/>
            <person name="Comes H.P."/>
            <person name="Ma Y."/>
            <person name="Chen Y."/>
            <person name="Huang G."/>
            <person name="Zhou Y."/>
            <person name="Zheng Z."/>
            <person name="Qiu Y."/>
        </authorList>
    </citation>
    <scope>NUCLEOTIDE SEQUENCE [LARGE SCALE GENOMIC DNA]</scope>
    <source>
        <strain evidence="11">F231</strain>
    </source>
</reference>
<feature type="domain" description="RING-type" evidence="10">
    <location>
        <begin position="436"/>
        <end position="477"/>
    </location>
</feature>
<sequence length="489" mass="54421">MDELLGRRAVAKLHPTNRSSLGARDTSCLLSHGHQLHNRPSSSRRLHQMKAALDERCTCGSPHKTKSERSSACLFASIAGSSSRNGSSVSPMRNPKKEAKKKIALQLDTDDFGESSKKGISVMEIGSSSSRSALISRSRNQPFSTAKGVKQQHVNPGQCGLRNSGCNAMVHVLSSSSNSEHNQTLNKRKDLLNGRITEGETSTCRGKKTVKTLLSSRNGLSISNSRRNRNYGRPEAHQNLPPVRLSRSSGSPGQRNMASSLNEAWFTFSRLPRQDLSRDLSDESVSRHFVVSNGMENSSKFSSGLRLPNPYSLSTASHLPTHWENFQQHAMEGISEALSALERIEGGDSIFEQLVSLDTSLLLLNSLNIFDQHQDMRMDIDNMTYEELLALEERMGTVSTALTEEALLKCLKRESYQKTKYDKEDAANVEKDDTKCSICQEEYMDGDEVGRMQCEHMYHVDCINQWLRVKNWCPVCKSSAEPLPCSPRP</sequence>
<feature type="region of interest" description="Disordered" evidence="9">
    <location>
        <begin position="80"/>
        <end position="99"/>
    </location>
</feature>
<evidence type="ECO:0000256" key="4">
    <source>
        <dbReference type="ARBA" id="ARBA00022723"/>
    </source>
</evidence>
<evidence type="ECO:0000313" key="12">
    <source>
        <dbReference type="Proteomes" id="UP001346149"/>
    </source>
</evidence>
<dbReference type="InterPro" id="IPR013083">
    <property type="entry name" value="Znf_RING/FYVE/PHD"/>
</dbReference>
<evidence type="ECO:0000256" key="2">
    <source>
        <dbReference type="ARBA" id="ARBA00012483"/>
    </source>
</evidence>
<feature type="compositionally biased region" description="Polar residues" evidence="9">
    <location>
        <begin position="246"/>
        <end position="257"/>
    </location>
</feature>
<feature type="region of interest" description="Disordered" evidence="9">
    <location>
        <begin position="215"/>
        <end position="257"/>
    </location>
</feature>
<evidence type="ECO:0000256" key="3">
    <source>
        <dbReference type="ARBA" id="ARBA00022679"/>
    </source>
</evidence>
<feature type="compositionally biased region" description="Low complexity" evidence="9">
    <location>
        <begin position="80"/>
        <end position="90"/>
    </location>
</feature>
<dbReference type="GO" id="GO:0061630">
    <property type="term" value="F:ubiquitin protein ligase activity"/>
    <property type="evidence" value="ECO:0007669"/>
    <property type="project" value="UniProtKB-EC"/>
</dbReference>
<keyword evidence="6" id="KW-0833">Ubl conjugation pathway</keyword>
<name>A0AAN7R0K8_TRANT</name>
<keyword evidence="12" id="KW-1185">Reference proteome</keyword>
<evidence type="ECO:0000259" key="10">
    <source>
        <dbReference type="PROSITE" id="PS50089"/>
    </source>
</evidence>
<dbReference type="InterPro" id="IPR045191">
    <property type="entry name" value="MBR1/2-like"/>
</dbReference>
<dbReference type="AlphaFoldDB" id="A0AAN7R0K8"/>
<dbReference type="PROSITE" id="PS50089">
    <property type="entry name" value="ZF_RING_2"/>
    <property type="match status" value="1"/>
</dbReference>
<dbReference type="SMART" id="SM00184">
    <property type="entry name" value="RING"/>
    <property type="match status" value="1"/>
</dbReference>
<feature type="compositionally biased region" description="Polar residues" evidence="9">
    <location>
        <begin position="215"/>
        <end position="225"/>
    </location>
</feature>
<dbReference type="Proteomes" id="UP001346149">
    <property type="component" value="Unassembled WGS sequence"/>
</dbReference>
<gene>
    <name evidence="11" type="ORF">SAY86_007799</name>
</gene>
<evidence type="ECO:0000256" key="6">
    <source>
        <dbReference type="ARBA" id="ARBA00022786"/>
    </source>
</evidence>
<proteinExistence type="predicted"/>
<organism evidence="11 12">
    <name type="scientific">Trapa natans</name>
    <name type="common">Water chestnut</name>
    <dbReference type="NCBI Taxonomy" id="22666"/>
    <lineage>
        <taxon>Eukaryota</taxon>
        <taxon>Viridiplantae</taxon>
        <taxon>Streptophyta</taxon>
        <taxon>Embryophyta</taxon>
        <taxon>Tracheophyta</taxon>
        <taxon>Spermatophyta</taxon>
        <taxon>Magnoliopsida</taxon>
        <taxon>eudicotyledons</taxon>
        <taxon>Gunneridae</taxon>
        <taxon>Pentapetalae</taxon>
        <taxon>rosids</taxon>
        <taxon>malvids</taxon>
        <taxon>Myrtales</taxon>
        <taxon>Lythraceae</taxon>
        <taxon>Trapa</taxon>
    </lineage>
</organism>
<accession>A0AAN7R0K8</accession>
<evidence type="ECO:0000256" key="5">
    <source>
        <dbReference type="ARBA" id="ARBA00022771"/>
    </source>
</evidence>
<comment type="caution">
    <text evidence="11">The sequence shown here is derived from an EMBL/GenBank/DDBJ whole genome shotgun (WGS) entry which is preliminary data.</text>
</comment>
<keyword evidence="7" id="KW-0862">Zinc</keyword>
<dbReference type="InterPro" id="IPR001841">
    <property type="entry name" value="Znf_RING"/>
</dbReference>